<keyword evidence="3" id="KW-0813">Transport</keyword>
<evidence type="ECO:0000256" key="4">
    <source>
        <dbReference type="ARBA" id="ARBA00022692"/>
    </source>
</evidence>
<evidence type="ECO:0000313" key="9">
    <source>
        <dbReference type="Proteomes" id="UP000272490"/>
    </source>
</evidence>
<keyword evidence="9" id="KW-1185">Reference proteome</keyword>
<evidence type="ECO:0000256" key="5">
    <source>
        <dbReference type="ARBA" id="ARBA00022989"/>
    </source>
</evidence>
<dbReference type="NCBIfam" id="NF037981">
    <property type="entry name" value="NCS2_1"/>
    <property type="match status" value="1"/>
</dbReference>
<feature type="transmembrane region" description="Helical" evidence="7">
    <location>
        <begin position="398"/>
        <end position="420"/>
    </location>
</feature>
<keyword evidence="6 7" id="KW-0472">Membrane</keyword>
<evidence type="ECO:0000313" key="8">
    <source>
        <dbReference type="EMBL" id="RRJ24845.1"/>
    </source>
</evidence>
<dbReference type="PANTHER" id="PTHR42810">
    <property type="entry name" value="PURINE PERMEASE C1399.01C-RELATED"/>
    <property type="match status" value="1"/>
</dbReference>
<protein>
    <submittedName>
        <fullName evidence="8">Purine permease</fullName>
    </submittedName>
</protein>
<sequence length="459" mass="48272">MSEKTSGSNVSIDNIYKLDGRVPVAKAIPFGLQHVMAMFVANLAPILLVCGASKLLGSDAGKIGGVELARIMQSAMFIAGLGTLVQLYPVWKIGSRLPVVMGVSFTFVQALGYIGTNFNYQTAIGAIIVGGCVEGCLGLTYKYWKKIVSPIVSACVVTTIGFSLLAVGAKSFGGGYVDDFGAPKYMLVGLITLVSCIAFSSLAKGFWKQLNVMFGLIVGYIISLIFGIVDFSHFTGTINTVGFIALPRVLPYKPIFNPGAILSVVLIFLVSAAETIGDTTAVVAGGLDRDITEKEVSGSLACDGFLSAVSGVFGCMPITSFSQNVGLIAMTKVVNRFTIMFGALILILAGIFPPVGAFFSTLPEPVLGGCTIVMFGTIVVSGMDMIGKCGFTQRNTIIAALSISIGIGFTQTLGIFDYFPKVIGDIFAGNSVAGVFVLSMLLNFVLPKNMDVKKLVGMR</sequence>
<dbReference type="InterPro" id="IPR006042">
    <property type="entry name" value="Xan_ur_permease"/>
</dbReference>
<feature type="transmembrane region" description="Helical" evidence="7">
    <location>
        <begin position="120"/>
        <end position="139"/>
    </location>
</feature>
<organism evidence="8 9">
    <name type="scientific">Lachnoanaerobaculum gingivalis</name>
    <dbReference type="NCBI Taxonomy" id="2490855"/>
    <lineage>
        <taxon>Bacteria</taxon>
        <taxon>Bacillati</taxon>
        <taxon>Bacillota</taxon>
        <taxon>Clostridia</taxon>
        <taxon>Lachnospirales</taxon>
        <taxon>Lachnospiraceae</taxon>
        <taxon>Lachnoanaerobaculum</taxon>
    </lineage>
</organism>
<feature type="transmembrane region" description="Helical" evidence="7">
    <location>
        <begin position="426"/>
        <end position="446"/>
    </location>
</feature>
<feature type="transmembrane region" description="Helical" evidence="7">
    <location>
        <begin position="337"/>
        <end position="360"/>
    </location>
</feature>
<dbReference type="AlphaFoldDB" id="A0A3P3QUT0"/>
<comment type="similarity">
    <text evidence="2">Belongs to the nucleobase:cation symporter-2 (NCS2) (TC 2.A.40) family.</text>
</comment>
<evidence type="ECO:0000256" key="6">
    <source>
        <dbReference type="ARBA" id="ARBA00023136"/>
    </source>
</evidence>
<accession>A0A3P3QUT0</accession>
<dbReference type="GO" id="GO:0005886">
    <property type="term" value="C:plasma membrane"/>
    <property type="evidence" value="ECO:0007669"/>
    <property type="project" value="TreeGrafter"/>
</dbReference>
<dbReference type="EMBL" id="RRCO01000005">
    <property type="protein sequence ID" value="RRJ24845.1"/>
    <property type="molecule type" value="Genomic_DNA"/>
</dbReference>
<feature type="transmembrane region" description="Helical" evidence="7">
    <location>
        <begin position="35"/>
        <end position="56"/>
    </location>
</feature>
<dbReference type="GO" id="GO:0042907">
    <property type="term" value="F:xanthine transmembrane transporter activity"/>
    <property type="evidence" value="ECO:0007669"/>
    <property type="project" value="TreeGrafter"/>
</dbReference>
<feature type="transmembrane region" description="Helical" evidence="7">
    <location>
        <begin position="210"/>
        <end position="229"/>
    </location>
</feature>
<dbReference type="Pfam" id="PF00860">
    <property type="entry name" value="Xan_ur_permease"/>
    <property type="match status" value="1"/>
</dbReference>
<evidence type="ECO:0000256" key="2">
    <source>
        <dbReference type="ARBA" id="ARBA00008821"/>
    </source>
</evidence>
<name>A0A3P3QUT0_9FIRM</name>
<keyword evidence="4 7" id="KW-0812">Transmembrane</keyword>
<proteinExistence type="inferred from homology"/>
<feature type="transmembrane region" description="Helical" evidence="7">
    <location>
        <begin position="185"/>
        <end position="203"/>
    </location>
</feature>
<keyword evidence="5 7" id="KW-1133">Transmembrane helix</keyword>
<dbReference type="Proteomes" id="UP000272490">
    <property type="component" value="Unassembled WGS sequence"/>
</dbReference>
<comment type="subcellular location">
    <subcellularLocation>
        <location evidence="1">Membrane</location>
        <topology evidence="1">Multi-pass membrane protein</topology>
    </subcellularLocation>
</comment>
<feature type="transmembrane region" description="Helical" evidence="7">
    <location>
        <begin position="97"/>
        <end position="114"/>
    </location>
</feature>
<feature type="transmembrane region" description="Helical" evidence="7">
    <location>
        <begin position="68"/>
        <end position="90"/>
    </location>
</feature>
<dbReference type="PROSITE" id="PS01116">
    <property type="entry name" value="XANTH_URACIL_PERMASE"/>
    <property type="match status" value="1"/>
</dbReference>
<feature type="transmembrane region" description="Helical" evidence="7">
    <location>
        <begin position="151"/>
        <end position="173"/>
    </location>
</feature>
<feature type="transmembrane region" description="Helical" evidence="7">
    <location>
        <begin position="366"/>
        <end position="386"/>
    </location>
</feature>
<dbReference type="RefSeq" id="WP_128674726.1">
    <property type="nucleotide sequence ID" value="NZ_RRCO01000005.1"/>
</dbReference>
<dbReference type="PANTHER" id="PTHR42810:SF2">
    <property type="entry name" value="PURINE PERMEASE C1399.01C-RELATED"/>
    <property type="match status" value="1"/>
</dbReference>
<comment type="caution">
    <text evidence="8">The sequence shown here is derived from an EMBL/GenBank/DDBJ whole genome shotgun (WGS) entry which is preliminary data.</text>
</comment>
<dbReference type="OrthoDB" id="9805749at2"/>
<feature type="transmembrane region" description="Helical" evidence="7">
    <location>
        <begin position="255"/>
        <end position="273"/>
    </location>
</feature>
<gene>
    <name evidence="8" type="ORF">EHV10_11290</name>
</gene>
<evidence type="ECO:0000256" key="3">
    <source>
        <dbReference type="ARBA" id="ARBA00022448"/>
    </source>
</evidence>
<evidence type="ECO:0000256" key="1">
    <source>
        <dbReference type="ARBA" id="ARBA00004141"/>
    </source>
</evidence>
<reference evidence="8 9" key="1">
    <citation type="submission" date="2018-11" db="EMBL/GenBank/DDBJ databases">
        <title>Genome sequencing of Lachnoanaerobaculum sp. KCOM 2030 (= ChDC B114).</title>
        <authorList>
            <person name="Kook J.-K."/>
            <person name="Park S.-N."/>
            <person name="Lim Y.K."/>
        </authorList>
    </citation>
    <scope>NUCLEOTIDE SEQUENCE [LARGE SCALE GENOMIC DNA]</scope>
    <source>
        <strain evidence="8 9">KCOM 2030</strain>
    </source>
</reference>
<dbReference type="InterPro" id="IPR006043">
    <property type="entry name" value="NCS2"/>
</dbReference>
<evidence type="ECO:0000256" key="7">
    <source>
        <dbReference type="SAM" id="Phobius"/>
    </source>
</evidence>